<comment type="similarity">
    <text evidence="2 13">Belongs to the D-alanine--D-alanine ligase family.</text>
</comment>
<dbReference type="InterPro" id="IPR016185">
    <property type="entry name" value="PreATP-grasp_dom_sf"/>
</dbReference>
<dbReference type="Gene3D" id="3.40.50.20">
    <property type="match status" value="1"/>
</dbReference>
<dbReference type="InterPro" id="IPR013815">
    <property type="entry name" value="ATP_grasp_subdomain_1"/>
</dbReference>
<keyword evidence="6 16" id="KW-0067">ATP-binding</keyword>
<dbReference type="AlphaFoldDB" id="A0A316TP81"/>
<dbReference type="PROSITE" id="PS00843">
    <property type="entry name" value="DALA_DALA_LIGASE_1"/>
    <property type="match status" value="1"/>
</dbReference>
<evidence type="ECO:0000256" key="5">
    <source>
        <dbReference type="ARBA" id="ARBA00022741"/>
    </source>
</evidence>
<keyword evidence="8 13" id="KW-0133">Cell shape</keyword>
<keyword evidence="11 13" id="KW-0961">Cell wall biogenesis/degradation</keyword>
<comment type="function">
    <text evidence="13">Cell wall formation.</text>
</comment>
<feature type="binding site" evidence="15">
    <location>
        <position position="332"/>
    </location>
    <ligand>
        <name>Mg(2+)</name>
        <dbReference type="ChEBI" id="CHEBI:18420"/>
        <label>2</label>
    </ligand>
</feature>
<organism evidence="18 19">
    <name type="scientific">Rhodohalobacter mucosus</name>
    <dbReference type="NCBI Taxonomy" id="2079485"/>
    <lineage>
        <taxon>Bacteria</taxon>
        <taxon>Pseudomonadati</taxon>
        <taxon>Balneolota</taxon>
        <taxon>Balneolia</taxon>
        <taxon>Balneolales</taxon>
        <taxon>Balneolaceae</taxon>
        <taxon>Rhodohalobacter</taxon>
    </lineage>
</organism>
<dbReference type="EMBL" id="QGGB01000009">
    <property type="protein sequence ID" value="PWN05608.1"/>
    <property type="molecule type" value="Genomic_DNA"/>
</dbReference>
<dbReference type="UniPathway" id="UPA00219"/>
<dbReference type="GO" id="GO:0071555">
    <property type="term" value="P:cell wall organization"/>
    <property type="evidence" value="ECO:0007669"/>
    <property type="project" value="UniProtKB-KW"/>
</dbReference>
<dbReference type="Gene3D" id="3.30.1490.20">
    <property type="entry name" value="ATP-grasp fold, A domain"/>
    <property type="match status" value="1"/>
</dbReference>
<sequence length="395" mass="43773">MSQKNLIVAFGGMSPEHEVSVLTALQAVAALEESHYTLIPLYITKSGNWLTGKSLLKLESFKDLKKVASESIPCTFSHNDLGQPVLLELRQGWFSKEVAHPIHALLTAFHGSDGENGSFQGICELYHIPYTGSGVLASALGMDKLRAKEFCKNHDLPVVDGIGFHESEWVDSRDSLIAKAESIRYPLIVKPVHLGSSIGVEMVEHREDLIRSVETAFRYDARLLIEKAVKPLTEVNCSVLGSSDKNRASVCERPIGKEELLSFTDKYMRDEAGSKGMASADRVIPADIDDDLTRAIQETSRTIFSLLGCSGLARLDFLVNSNTGDYYFNEINTIPGSFSFYLWKESGIEYPQLLEELIKLALDRHSQKNGRIQSYETNLLSEKAVKGIKGLKTSK</sequence>
<evidence type="ECO:0000256" key="15">
    <source>
        <dbReference type="PIRSR" id="PIRSR039102-3"/>
    </source>
</evidence>
<dbReference type="InterPro" id="IPR011095">
    <property type="entry name" value="Dala_Dala_lig_C"/>
</dbReference>
<dbReference type="NCBIfam" id="TIGR01205">
    <property type="entry name" value="D_ala_D_alaTIGR"/>
    <property type="match status" value="1"/>
</dbReference>
<evidence type="ECO:0000256" key="4">
    <source>
        <dbReference type="ARBA" id="ARBA00022723"/>
    </source>
</evidence>
<keyword evidence="10 15" id="KW-0464">Manganese</keyword>
<dbReference type="InterPro" id="IPR011761">
    <property type="entry name" value="ATP-grasp"/>
</dbReference>
<dbReference type="InterPro" id="IPR011127">
    <property type="entry name" value="Dala_Dala_lig_N"/>
</dbReference>
<evidence type="ECO:0000256" key="10">
    <source>
        <dbReference type="ARBA" id="ARBA00023211"/>
    </source>
</evidence>
<comment type="catalytic activity">
    <reaction evidence="12 13">
        <text>2 D-alanine + ATP = D-alanyl-D-alanine + ADP + phosphate + H(+)</text>
        <dbReference type="Rhea" id="RHEA:11224"/>
        <dbReference type="ChEBI" id="CHEBI:15378"/>
        <dbReference type="ChEBI" id="CHEBI:30616"/>
        <dbReference type="ChEBI" id="CHEBI:43474"/>
        <dbReference type="ChEBI" id="CHEBI:57416"/>
        <dbReference type="ChEBI" id="CHEBI:57822"/>
        <dbReference type="ChEBI" id="CHEBI:456216"/>
        <dbReference type="EC" id="6.3.2.4"/>
    </reaction>
</comment>
<evidence type="ECO:0000256" key="7">
    <source>
        <dbReference type="ARBA" id="ARBA00022842"/>
    </source>
</evidence>
<dbReference type="PROSITE" id="PS00844">
    <property type="entry name" value="DALA_DALA_LIGASE_2"/>
    <property type="match status" value="1"/>
</dbReference>
<evidence type="ECO:0000256" key="3">
    <source>
        <dbReference type="ARBA" id="ARBA00022598"/>
    </source>
</evidence>
<reference evidence="18 19" key="1">
    <citation type="submission" date="2018-05" db="EMBL/GenBank/DDBJ databases">
        <title>Rhodohalobacter halophilus gen. nov., sp. nov., a moderately halophilic member of the family Balneolaceae.</title>
        <authorList>
            <person name="Liu Z.-W."/>
        </authorList>
    </citation>
    <scope>NUCLEOTIDE SEQUENCE [LARGE SCALE GENOMIC DNA]</scope>
    <source>
        <strain evidence="18 19">8A47</strain>
    </source>
</reference>
<dbReference type="GO" id="GO:0008716">
    <property type="term" value="F:D-alanine-D-alanine ligase activity"/>
    <property type="evidence" value="ECO:0007669"/>
    <property type="project" value="UniProtKB-UniRule"/>
</dbReference>
<accession>A0A316TP81</accession>
<dbReference type="SUPFAM" id="SSF56059">
    <property type="entry name" value="Glutathione synthetase ATP-binding domain-like"/>
    <property type="match status" value="1"/>
</dbReference>
<proteinExistence type="inferred from homology"/>
<dbReference type="PIRSF" id="PIRSF039102">
    <property type="entry name" value="Ddl/VanB"/>
    <property type="match status" value="1"/>
</dbReference>
<dbReference type="Pfam" id="PF01820">
    <property type="entry name" value="Dala_Dala_lig_N"/>
    <property type="match status" value="1"/>
</dbReference>
<feature type="active site" evidence="14">
    <location>
        <position position="16"/>
    </location>
</feature>
<evidence type="ECO:0000256" key="6">
    <source>
        <dbReference type="ARBA" id="ARBA00022840"/>
    </source>
</evidence>
<dbReference type="PANTHER" id="PTHR23132:SF25">
    <property type="entry name" value="D-ALANINE--D-ALANINE LIGASE A"/>
    <property type="match status" value="1"/>
</dbReference>
<keyword evidence="7 15" id="KW-0460">Magnesium</keyword>
<protein>
    <recommendedName>
        <fullName evidence="13">D-alanine--D-alanine ligase</fullName>
        <ecNumber evidence="13">6.3.2.4</ecNumber>
    </recommendedName>
    <alternativeName>
        <fullName evidence="13">D-Ala-D-Ala ligase</fullName>
    </alternativeName>
    <alternativeName>
        <fullName evidence="13">D-alanylalanine synthetase</fullName>
    </alternativeName>
</protein>
<evidence type="ECO:0000256" key="14">
    <source>
        <dbReference type="PIRSR" id="PIRSR039102-1"/>
    </source>
</evidence>
<feature type="binding site" evidence="15">
    <location>
        <position position="330"/>
    </location>
    <ligand>
        <name>Mg(2+)</name>
        <dbReference type="ChEBI" id="CHEBI:18420"/>
        <label>1</label>
    </ligand>
</feature>
<dbReference type="GO" id="GO:0009252">
    <property type="term" value="P:peptidoglycan biosynthetic process"/>
    <property type="evidence" value="ECO:0007669"/>
    <property type="project" value="UniProtKB-UniRule"/>
</dbReference>
<comment type="subcellular location">
    <subcellularLocation>
        <location evidence="13">Cytoplasm</location>
    </subcellularLocation>
</comment>
<feature type="active site" evidence="14">
    <location>
        <position position="196"/>
    </location>
</feature>
<dbReference type="RefSeq" id="WP_109647636.1">
    <property type="nucleotide sequence ID" value="NZ_QGGB01000009.1"/>
</dbReference>
<dbReference type="HAMAP" id="MF_00047">
    <property type="entry name" value="Dala_Dala_lig"/>
    <property type="match status" value="1"/>
</dbReference>
<comment type="pathway">
    <text evidence="13">Cell wall biogenesis; peptidoglycan biosynthesis.</text>
</comment>
<dbReference type="Pfam" id="PF07478">
    <property type="entry name" value="Dala_Dala_lig_C"/>
    <property type="match status" value="1"/>
</dbReference>
<dbReference type="OrthoDB" id="9813261at2"/>
<keyword evidence="9 13" id="KW-0573">Peptidoglycan synthesis</keyword>
<dbReference type="GO" id="GO:0005829">
    <property type="term" value="C:cytosol"/>
    <property type="evidence" value="ECO:0007669"/>
    <property type="project" value="TreeGrafter"/>
</dbReference>
<evidence type="ECO:0000313" key="18">
    <source>
        <dbReference type="EMBL" id="PWN05608.1"/>
    </source>
</evidence>
<keyword evidence="5 16" id="KW-0547">Nucleotide-binding</keyword>
<dbReference type="Gene3D" id="3.30.470.20">
    <property type="entry name" value="ATP-grasp fold, B domain"/>
    <property type="match status" value="1"/>
</dbReference>
<evidence type="ECO:0000256" key="8">
    <source>
        <dbReference type="ARBA" id="ARBA00022960"/>
    </source>
</evidence>
<feature type="active site" evidence="14">
    <location>
        <position position="337"/>
    </location>
</feature>
<keyword evidence="3 13" id="KW-0436">Ligase</keyword>
<dbReference type="PANTHER" id="PTHR23132">
    <property type="entry name" value="D-ALANINE--D-ALANINE LIGASE"/>
    <property type="match status" value="1"/>
</dbReference>
<evidence type="ECO:0000256" key="9">
    <source>
        <dbReference type="ARBA" id="ARBA00022984"/>
    </source>
</evidence>
<dbReference type="InterPro" id="IPR000291">
    <property type="entry name" value="D-Ala_lig_Van_CS"/>
</dbReference>
<evidence type="ECO:0000313" key="19">
    <source>
        <dbReference type="Proteomes" id="UP000245533"/>
    </source>
</evidence>
<comment type="cofactor">
    <cofactor evidence="1">
        <name>Mn(2+)</name>
        <dbReference type="ChEBI" id="CHEBI:29035"/>
    </cofactor>
</comment>
<feature type="domain" description="ATP-grasp" evidence="17">
    <location>
        <begin position="148"/>
        <end position="359"/>
    </location>
</feature>
<comment type="caution">
    <text evidence="18">The sequence shown here is derived from an EMBL/GenBank/DDBJ whole genome shotgun (WGS) entry which is preliminary data.</text>
</comment>
<keyword evidence="19" id="KW-1185">Reference proteome</keyword>
<evidence type="ECO:0000256" key="1">
    <source>
        <dbReference type="ARBA" id="ARBA00001936"/>
    </source>
</evidence>
<evidence type="ECO:0000256" key="13">
    <source>
        <dbReference type="HAMAP-Rule" id="MF_00047"/>
    </source>
</evidence>
<dbReference type="PROSITE" id="PS50975">
    <property type="entry name" value="ATP_GRASP"/>
    <property type="match status" value="1"/>
</dbReference>
<dbReference type="GO" id="GO:0008360">
    <property type="term" value="P:regulation of cell shape"/>
    <property type="evidence" value="ECO:0007669"/>
    <property type="project" value="UniProtKB-KW"/>
</dbReference>
<dbReference type="GO" id="GO:0005524">
    <property type="term" value="F:ATP binding"/>
    <property type="evidence" value="ECO:0007669"/>
    <property type="project" value="UniProtKB-UniRule"/>
</dbReference>
<dbReference type="EC" id="6.3.2.4" evidence="13"/>
<dbReference type="Proteomes" id="UP000245533">
    <property type="component" value="Unassembled WGS sequence"/>
</dbReference>
<evidence type="ECO:0000256" key="12">
    <source>
        <dbReference type="ARBA" id="ARBA00047614"/>
    </source>
</evidence>
<keyword evidence="13" id="KW-0963">Cytoplasm</keyword>
<evidence type="ECO:0000256" key="2">
    <source>
        <dbReference type="ARBA" id="ARBA00010871"/>
    </source>
</evidence>
<feature type="binding site" evidence="15">
    <location>
        <position position="316"/>
    </location>
    <ligand>
        <name>Mg(2+)</name>
        <dbReference type="ChEBI" id="CHEBI:18420"/>
        <label>1</label>
    </ligand>
</feature>
<feature type="binding site" evidence="15">
    <location>
        <position position="330"/>
    </location>
    <ligand>
        <name>Mg(2+)</name>
        <dbReference type="ChEBI" id="CHEBI:18420"/>
        <label>2</label>
    </ligand>
</feature>
<dbReference type="GO" id="GO:0046872">
    <property type="term" value="F:metal ion binding"/>
    <property type="evidence" value="ECO:0007669"/>
    <property type="project" value="UniProtKB-KW"/>
</dbReference>
<evidence type="ECO:0000256" key="16">
    <source>
        <dbReference type="PROSITE-ProRule" id="PRU00409"/>
    </source>
</evidence>
<evidence type="ECO:0000256" key="11">
    <source>
        <dbReference type="ARBA" id="ARBA00023316"/>
    </source>
</evidence>
<name>A0A316TP81_9BACT</name>
<keyword evidence="4 15" id="KW-0479">Metal-binding</keyword>
<dbReference type="InterPro" id="IPR005905">
    <property type="entry name" value="D_ala_D_ala"/>
</dbReference>
<gene>
    <name evidence="13" type="primary">ddl</name>
    <name evidence="18" type="ORF">DDZ15_13500</name>
</gene>
<comment type="cofactor">
    <cofactor evidence="15">
        <name>Mg(2+)</name>
        <dbReference type="ChEBI" id="CHEBI:18420"/>
    </cofactor>
    <cofactor evidence="15">
        <name>Mn(2+)</name>
        <dbReference type="ChEBI" id="CHEBI:29035"/>
    </cofactor>
    <text evidence="15">Binds 2 magnesium or manganese ions per subunit.</text>
</comment>
<evidence type="ECO:0000259" key="17">
    <source>
        <dbReference type="PROSITE" id="PS50975"/>
    </source>
</evidence>
<dbReference type="NCBIfam" id="NF002528">
    <property type="entry name" value="PRK01966.1-4"/>
    <property type="match status" value="1"/>
</dbReference>
<dbReference type="SUPFAM" id="SSF52440">
    <property type="entry name" value="PreATP-grasp domain"/>
    <property type="match status" value="1"/>
</dbReference>